<name>A0A1S8X4F2_OPIVI</name>
<evidence type="ECO:0000256" key="6">
    <source>
        <dbReference type="SAM" id="MobiDB-lite"/>
    </source>
</evidence>
<keyword evidence="4" id="KW-0067">ATP-binding</keyword>
<evidence type="ECO:0000256" key="5">
    <source>
        <dbReference type="ARBA" id="ARBA00037982"/>
    </source>
</evidence>
<feature type="region of interest" description="Disordered" evidence="6">
    <location>
        <begin position="229"/>
        <end position="278"/>
    </location>
</feature>
<dbReference type="GO" id="GO:1990625">
    <property type="term" value="P:negative regulation of cytoplasmic translational initiation in response to stress"/>
    <property type="evidence" value="ECO:0007669"/>
    <property type="project" value="TreeGrafter"/>
</dbReference>
<dbReference type="InterPro" id="IPR011009">
    <property type="entry name" value="Kinase-like_dom_sf"/>
</dbReference>
<dbReference type="AlphaFoldDB" id="A0A1S8X4F2"/>
<organism evidence="8 9">
    <name type="scientific">Opisthorchis viverrini</name>
    <name type="common">Southeast Asian liver fluke</name>
    <dbReference type="NCBI Taxonomy" id="6198"/>
    <lineage>
        <taxon>Eukaryota</taxon>
        <taxon>Metazoa</taxon>
        <taxon>Spiralia</taxon>
        <taxon>Lophotrochozoa</taxon>
        <taxon>Platyhelminthes</taxon>
        <taxon>Trematoda</taxon>
        <taxon>Digenea</taxon>
        <taxon>Opisthorchiida</taxon>
        <taxon>Opisthorchiata</taxon>
        <taxon>Opisthorchiidae</taxon>
        <taxon>Opisthorchis</taxon>
    </lineage>
</organism>
<keyword evidence="2" id="KW-0547">Nucleotide-binding</keyword>
<keyword evidence="1" id="KW-0808">Transferase</keyword>
<dbReference type="GO" id="GO:0005634">
    <property type="term" value="C:nucleus"/>
    <property type="evidence" value="ECO:0007669"/>
    <property type="project" value="TreeGrafter"/>
</dbReference>
<keyword evidence="9" id="KW-1185">Reference proteome</keyword>
<dbReference type="GO" id="GO:0005829">
    <property type="term" value="C:cytosol"/>
    <property type="evidence" value="ECO:0007669"/>
    <property type="project" value="TreeGrafter"/>
</dbReference>
<comment type="similarity">
    <text evidence="5">Belongs to the protein kinase superfamily. Ser/Thr protein kinase family. GCN2 subfamily.</text>
</comment>
<dbReference type="SUPFAM" id="SSF56112">
    <property type="entry name" value="Protein kinase-like (PK-like)"/>
    <property type="match status" value="1"/>
</dbReference>
<dbReference type="PANTHER" id="PTHR11042:SF136">
    <property type="entry name" value="EIF-2-ALPHA KINASE GCN2"/>
    <property type="match status" value="1"/>
</dbReference>
<dbReference type="PANTHER" id="PTHR11042">
    <property type="entry name" value="EUKARYOTIC TRANSLATION INITIATION FACTOR 2-ALPHA KINASE EIF2-ALPHA KINASE -RELATED"/>
    <property type="match status" value="1"/>
</dbReference>
<feature type="compositionally biased region" description="Polar residues" evidence="6">
    <location>
        <begin position="233"/>
        <end position="244"/>
    </location>
</feature>
<dbReference type="EMBL" id="KV892068">
    <property type="protein sequence ID" value="OON21592.1"/>
    <property type="molecule type" value="Genomic_DNA"/>
</dbReference>
<reference evidence="8 9" key="1">
    <citation type="submission" date="2015-03" db="EMBL/GenBank/DDBJ databases">
        <title>Draft genome of the nematode, Opisthorchis viverrini.</title>
        <authorList>
            <person name="Mitreva M."/>
        </authorList>
    </citation>
    <scope>NUCLEOTIDE SEQUENCE [LARGE SCALE GENOMIC DNA]</scope>
    <source>
        <strain evidence="8">Khon Kaen</strain>
    </source>
</reference>
<dbReference type="InterPro" id="IPR008271">
    <property type="entry name" value="Ser/Thr_kinase_AS"/>
</dbReference>
<dbReference type="PROSITE" id="PS50011">
    <property type="entry name" value="PROTEIN_KINASE_DOM"/>
    <property type="match status" value="1"/>
</dbReference>
<dbReference type="GO" id="GO:0005524">
    <property type="term" value="F:ATP binding"/>
    <property type="evidence" value="ECO:0007669"/>
    <property type="project" value="UniProtKB-KW"/>
</dbReference>
<dbReference type="GO" id="GO:0004694">
    <property type="term" value="F:eukaryotic translation initiation factor 2alpha kinase activity"/>
    <property type="evidence" value="ECO:0007669"/>
    <property type="project" value="TreeGrafter"/>
</dbReference>
<feature type="compositionally biased region" description="Basic and acidic residues" evidence="6">
    <location>
        <begin position="246"/>
        <end position="261"/>
    </location>
</feature>
<dbReference type="Pfam" id="PF00069">
    <property type="entry name" value="Pkinase"/>
    <property type="match status" value="1"/>
</dbReference>
<evidence type="ECO:0000256" key="3">
    <source>
        <dbReference type="ARBA" id="ARBA00022777"/>
    </source>
</evidence>
<feature type="domain" description="Protein kinase" evidence="7">
    <location>
        <begin position="1"/>
        <end position="423"/>
    </location>
</feature>
<feature type="non-terminal residue" evidence="8">
    <location>
        <position position="423"/>
    </location>
</feature>
<dbReference type="Proteomes" id="UP000243686">
    <property type="component" value="Unassembled WGS sequence"/>
</dbReference>
<evidence type="ECO:0000256" key="2">
    <source>
        <dbReference type="ARBA" id="ARBA00022741"/>
    </source>
</evidence>
<keyword evidence="3" id="KW-0418">Kinase</keyword>
<dbReference type="InterPro" id="IPR050339">
    <property type="entry name" value="CC_SR_Kinase"/>
</dbReference>
<feature type="region of interest" description="Disordered" evidence="6">
    <location>
        <begin position="1"/>
        <end position="20"/>
    </location>
</feature>
<feature type="compositionally biased region" description="Polar residues" evidence="6">
    <location>
        <begin position="1"/>
        <end position="11"/>
    </location>
</feature>
<evidence type="ECO:0000313" key="8">
    <source>
        <dbReference type="EMBL" id="OON21592.1"/>
    </source>
</evidence>
<evidence type="ECO:0000256" key="4">
    <source>
        <dbReference type="ARBA" id="ARBA00022840"/>
    </source>
</evidence>
<proteinExistence type="inferred from homology"/>
<evidence type="ECO:0000256" key="1">
    <source>
        <dbReference type="ARBA" id="ARBA00022679"/>
    </source>
</evidence>
<evidence type="ECO:0000259" key="7">
    <source>
        <dbReference type="PROSITE" id="PS50011"/>
    </source>
</evidence>
<dbReference type="Gene3D" id="1.10.510.10">
    <property type="entry name" value="Transferase(Phosphotransferase) domain 1"/>
    <property type="match status" value="1"/>
</dbReference>
<dbReference type="PROSITE" id="PS00108">
    <property type="entry name" value="PROTEIN_KINASE_ST"/>
    <property type="match status" value="1"/>
</dbReference>
<evidence type="ECO:0000313" key="9">
    <source>
        <dbReference type="Proteomes" id="UP000243686"/>
    </source>
</evidence>
<accession>A0A1S8X4F2</accession>
<sequence length="423" mass="46832">MECAPTSSRGSVNGEDVSEHELAVPGEKVVPLRKLRLPSPSLFIQLELCPYNLAQWLGHRNDRFFKLPSLPASTLPDQLLPEASRNESFYASIVPHAPARWLSDQIARGVAYLHSEHMIHRDLKPENVLLRGPPLSEISDEPCKCIPGCLQRIPPEATSCPSISSDLGSCSKPCYHQLVVKICDFGLARFLSLSPEQHVIRQSVVSDKDETPMTTLCLSRSPNDCLSEPARYPNSSASGDQSPVRSSERASNRRSRLDRNHCAPILSSEPGCQPPKPPTNDCARGAIARFDLAKNVPYLLTANLGSAIYAAPEVNTNARFMKTEYDFKSQLVARMLSRRSDSRPTALELLCILASSSEFPDLIQYRFTSEASISGVPHDRPGSVADVRLPPSELDSIGSSSHRAFDLLLWRTRELERENLDLR</sequence>
<protein>
    <recommendedName>
        <fullName evidence="7">Protein kinase domain-containing protein</fullName>
    </recommendedName>
</protein>
<gene>
    <name evidence="8" type="ORF">X801_02507</name>
</gene>
<dbReference type="InterPro" id="IPR000719">
    <property type="entry name" value="Prot_kinase_dom"/>
</dbReference>